<dbReference type="GO" id="GO:0005886">
    <property type="term" value="C:plasma membrane"/>
    <property type="evidence" value="ECO:0007669"/>
    <property type="project" value="UniProtKB-SubCell"/>
</dbReference>
<evidence type="ECO:0000313" key="7">
    <source>
        <dbReference type="EMBL" id="SET29738.1"/>
    </source>
</evidence>
<evidence type="ECO:0000313" key="8">
    <source>
        <dbReference type="Proteomes" id="UP000198618"/>
    </source>
</evidence>
<dbReference type="InterPro" id="IPR014257">
    <property type="entry name" value="Cyt_c_oxidase_su4_bacillaceae"/>
</dbReference>
<protein>
    <submittedName>
        <fullName evidence="7">Cytochrome c oxidase subunit 4</fullName>
    </submittedName>
</protein>
<keyword evidence="2" id="KW-1003">Cell membrane</keyword>
<dbReference type="InterPro" id="IPR005171">
    <property type="entry name" value="Cyt_c_oxidase_su4_prok"/>
</dbReference>
<comment type="subcellular location">
    <subcellularLocation>
        <location evidence="1">Cell membrane</location>
        <topology evidence="1">Multi-pass membrane protein</topology>
    </subcellularLocation>
</comment>
<dbReference type="EMBL" id="FOHE01000008">
    <property type="protein sequence ID" value="SET29738.1"/>
    <property type="molecule type" value="Genomic_DNA"/>
</dbReference>
<name>A0A1I0DBR3_9BACI</name>
<evidence type="ECO:0000256" key="6">
    <source>
        <dbReference type="SAM" id="Phobius"/>
    </source>
</evidence>
<dbReference type="Pfam" id="PF03626">
    <property type="entry name" value="COX4_pro"/>
    <property type="match status" value="1"/>
</dbReference>
<evidence type="ECO:0000256" key="3">
    <source>
        <dbReference type="ARBA" id="ARBA00022692"/>
    </source>
</evidence>
<proteinExistence type="predicted"/>
<evidence type="ECO:0000256" key="1">
    <source>
        <dbReference type="ARBA" id="ARBA00004651"/>
    </source>
</evidence>
<keyword evidence="4 6" id="KW-1133">Transmembrane helix</keyword>
<feature type="transmembrane region" description="Helical" evidence="6">
    <location>
        <begin position="84"/>
        <end position="105"/>
    </location>
</feature>
<evidence type="ECO:0000256" key="2">
    <source>
        <dbReference type="ARBA" id="ARBA00022475"/>
    </source>
</evidence>
<organism evidence="7 8">
    <name type="scientific">Oceanobacillus limi</name>
    <dbReference type="NCBI Taxonomy" id="930131"/>
    <lineage>
        <taxon>Bacteria</taxon>
        <taxon>Bacillati</taxon>
        <taxon>Bacillota</taxon>
        <taxon>Bacilli</taxon>
        <taxon>Bacillales</taxon>
        <taxon>Bacillaceae</taxon>
        <taxon>Oceanobacillus</taxon>
    </lineage>
</organism>
<evidence type="ECO:0000256" key="4">
    <source>
        <dbReference type="ARBA" id="ARBA00022989"/>
    </source>
</evidence>
<dbReference type="RefSeq" id="WP_090869565.1">
    <property type="nucleotide sequence ID" value="NZ_FOHE01000008.1"/>
</dbReference>
<dbReference type="Proteomes" id="UP000198618">
    <property type="component" value="Unassembled WGS sequence"/>
</dbReference>
<dbReference type="STRING" id="930131.SAMN05216389_108118"/>
<feature type="transmembrane region" description="Helical" evidence="6">
    <location>
        <begin position="26"/>
        <end position="44"/>
    </location>
</feature>
<sequence>MANNTNTGNFDSFHKQKHKDEMVKQLITFALMIVFTLIAFVVVLTGVDKIFAIPLLLLLAVVQVAFQFYYFMHMKDAGHEMPSLMIYGGIGAAIVTILALTLIIWW</sequence>
<dbReference type="AlphaFoldDB" id="A0A1I0DBR3"/>
<reference evidence="7 8" key="1">
    <citation type="submission" date="2016-10" db="EMBL/GenBank/DDBJ databases">
        <authorList>
            <person name="de Groot N.N."/>
        </authorList>
    </citation>
    <scope>NUCLEOTIDE SEQUENCE [LARGE SCALE GENOMIC DNA]</scope>
    <source>
        <strain evidence="7 8">IBRC-M 10780</strain>
    </source>
</reference>
<keyword evidence="8" id="KW-1185">Reference proteome</keyword>
<feature type="transmembrane region" description="Helical" evidence="6">
    <location>
        <begin position="50"/>
        <end position="72"/>
    </location>
</feature>
<keyword evidence="5 6" id="KW-0472">Membrane</keyword>
<dbReference type="NCBIfam" id="TIGR02908">
    <property type="entry name" value="CoxD_Bacillus"/>
    <property type="match status" value="1"/>
</dbReference>
<evidence type="ECO:0000256" key="5">
    <source>
        <dbReference type="ARBA" id="ARBA00023136"/>
    </source>
</evidence>
<keyword evidence="3 6" id="KW-0812">Transmembrane</keyword>
<dbReference type="OrthoDB" id="2989516at2"/>
<gene>
    <name evidence="7" type="ORF">SAMN05216389_108118</name>
</gene>
<accession>A0A1I0DBR3</accession>